<evidence type="ECO:0000313" key="3">
    <source>
        <dbReference type="Proteomes" id="UP000054321"/>
    </source>
</evidence>
<evidence type="ECO:0000313" key="2">
    <source>
        <dbReference type="EMBL" id="KIN07040.1"/>
    </source>
</evidence>
<dbReference type="EMBL" id="KN832870">
    <property type="protein sequence ID" value="KIN07040.1"/>
    <property type="molecule type" value="Genomic_DNA"/>
</dbReference>
<feature type="domain" description="Heterokaryon incompatibility" evidence="1">
    <location>
        <begin position="264"/>
        <end position="417"/>
    </location>
</feature>
<accession>A0A0C3HVK6</accession>
<evidence type="ECO:0000259" key="1">
    <source>
        <dbReference type="Pfam" id="PF06985"/>
    </source>
</evidence>
<dbReference type="AlphaFoldDB" id="A0A0C3HVK6"/>
<dbReference type="PANTHER" id="PTHR33112:SF8">
    <property type="entry name" value="HETEROKARYON INCOMPATIBILITY DOMAIN-CONTAINING PROTEIN"/>
    <property type="match status" value="1"/>
</dbReference>
<organism evidence="2 3">
    <name type="scientific">Oidiodendron maius (strain Zn)</name>
    <dbReference type="NCBI Taxonomy" id="913774"/>
    <lineage>
        <taxon>Eukaryota</taxon>
        <taxon>Fungi</taxon>
        <taxon>Dikarya</taxon>
        <taxon>Ascomycota</taxon>
        <taxon>Pezizomycotina</taxon>
        <taxon>Leotiomycetes</taxon>
        <taxon>Leotiomycetes incertae sedis</taxon>
        <taxon>Myxotrichaceae</taxon>
        <taxon>Oidiodendron</taxon>
    </lineage>
</organism>
<dbReference type="STRING" id="913774.A0A0C3HVK6"/>
<dbReference type="Proteomes" id="UP000054321">
    <property type="component" value="Unassembled WGS sequence"/>
</dbReference>
<dbReference type="Pfam" id="PF06985">
    <property type="entry name" value="HET"/>
    <property type="match status" value="1"/>
</dbReference>
<dbReference type="InParanoid" id="A0A0C3HVK6"/>
<dbReference type="PANTHER" id="PTHR33112">
    <property type="entry name" value="DOMAIN PROTEIN, PUTATIVE-RELATED"/>
    <property type="match status" value="1"/>
</dbReference>
<sequence length="723" mass="81264">MEDIRRLLRQPATTATDKQKYTFRFKPRALCPVCYNLDPYQAPPNVSWDKKSWAQIEYIIPEKTPASEIEVYSPEKLREAAKKGCLYCTIVAATLAAVHPGWETKETFPFIFLAAGAPAIVRLNFGKTAIWAMTREQASGFLGLDIPEGPDMEFVVAAGEGETPKRPIEVEIYRPIIPDDQLTIVDIALTPLVENLGFAEEISPHSGDQQCFNFIKQNIATCIKHHQCGIGGALPLLPDRILWIESNGMARIKLLEPKNIRAPYIALSYCWGPLSPNTYLTNSRTLNARKAGIEFSDLPRLFQDVIQTARALEIEYVWIDRLCIIQGDNKDFKLQAHKMDGIYGNATLTIAAASAINENDPILSPRDKEFKSYDMSVDSGGIGSVKLRCRRLSPALRTEDSGGDYGRMSTRAWIWQERLLAARTVFFTPTALKFECHVHSIWEGFNKDRAGHSWSSQIDNMTHDSWTRLVEEFTSRNITRPSDRLVAMNAVMMRVSESTGWSPFWGLWTDSFIEDLCWASKSGGKGENHTCRMNPGHYAPTWSWASVDGPVQYSIPIKELDENNPNIGDLECQSLDKASGLIKVSGHVIFAKLHVTVKPNESHENDSTEHQKFLYEYKVKGQNQEDEDGFPVTPDVPLKPWSGNIMGKSLSTAIRVPYGEKPPEQSWTADCLCVLVAKKKMQCDVLVLGLSMKVDFVWERIGRASRIIPATFSSTKRIPIEIL</sequence>
<reference evidence="3" key="2">
    <citation type="submission" date="2015-01" db="EMBL/GenBank/DDBJ databases">
        <title>Evolutionary Origins and Diversification of the Mycorrhizal Mutualists.</title>
        <authorList>
            <consortium name="DOE Joint Genome Institute"/>
            <consortium name="Mycorrhizal Genomics Consortium"/>
            <person name="Kohler A."/>
            <person name="Kuo A."/>
            <person name="Nagy L.G."/>
            <person name="Floudas D."/>
            <person name="Copeland A."/>
            <person name="Barry K.W."/>
            <person name="Cichocki N."/>
            <person name="Veneault-Fourrey C."/>
            <person name="LaButti K."/>
            <person name="Lindquist E.A."/>
            <person name="Lipzen A."/>
            <person name="Lundell T."/>
            <person name="Morin E."/>
            <person name="Murat C."/>
            <person name="Riley R."/>
            <person name="Ohm R."/>
            <person name="Sun H."/>
            <person name="Tunlid A."/>
            <person name="Henrissat B."/>
            <person name="Grigoriev I.V."/>
            <person name="Hibbett D.S."/>
            <person name="Martin F."/>
        </authorList>
    </citation>
    <scope>NUCLEOTIDE SEQUENCE [LARGE SCALE GENOMIC DNA]</scope>
    <source>
        <strain evidence="3">Zn</strain>
    </source>
</reference>
<gene>
    <name evidence="2" type="ORF">OIDMADRAFT_150311</name>
</gene>
<protein>
    <recommendedName>
        <fullName evidence="1">Heterokaryon incompatibility domain-containing protein</fullName>
    </recommendedName>
</protein>
<keyword evidence="3" id="KW-1185">Reference proteome</keyword>
<reference evidence="2 3" key="1">
    <citation type="submission" date="2014-04" db="EMBL/GenBank/DDBJ databases">
        <authorList>
            <consortium name="DOE Joint Genome Institute"/>
            <person name="Kuo A."/>
            <person name="Martino E."/>
            <person name="Perotto S."/>
            <person name="Kohler A."/>
            <person name="Nagy L.G."/>
            <person name="Floudas D."/>
            <person name="Copeland A."/>
            <person name="Barry K.W."/>
            <person name="Cichocki N."/>
            <person name="Veneault-Fourrey C."/>
            <person name="LaButti K."/>
            <person name="Lindquist E.A."/>
            <person name="Lipzen A."/>
            <person name="Lundell T."/>
            <person name="Morin E."/>
            <person name="Murat C."/>
            <person name="Sun H."/>
            <person name="Tunlid A."/>
            <person name="Henrissat B."/>
            <person name="Grigoriev I.V."/>
            <person name="Hibbett D.S."/>
            <person name="Martin F."/>
            <person name="Nordberg H.P."/>
            <person name="Cantor M.N."/>
            <person name="Hua S.X."/>
        </authorList>
    </citation>
    <scope>NUCLEOTIDE SEQUENCE [LARGE SCALE GENOMIC DNA]</scope>
    <source>
        <strain evidence="2 3">Zn</strain>
    </source>
</reference>
<dbReference type="InterPro" id="IPR010730">
    <property type="entry name" value="HET"/>
</dbReference>
<dbReference type="OrthoDB" id="47007at2759"/>
<proteinExistence type="predicted"/>
<name>A0A0C3HVK6_OIDMZ</name>
<dbReference type="HOGENOM" id="CLU_002639_8_8_1"/>